<proteinExistence type="predicted"/>
<evidence type="ECO:0000313" key="2">
    <source>
        <dbReference type="EMBL" id="SIO48579.1"/>
    </source>
</evidence>
<keyword evidence="3" id="KW-1185">Reference proteome</keyword>
<reference evidence="3" key="1">
    <citation type="submission" date="2016-11" db="EMBL/GenBank/DDBJ databases">
        <authorList>
            <person name="Varghese N."/>
            <person name="Submissions S."/>
        </authorList>
    </citation>
    <scope>NUCLEOTIDE SEQUENCE [LARGE SCALE GENOMIC DNA]</scope>
    <source>
        <strain evidence="3">DSM 24787</strain>
    </source>
</reference>
<accession>A0A1N6JWJ0</accession>
<dbReference type="EMBL" id="FSRA01000002">
    <property type="protein sequence ID" value="SIO48579.1"/>
    <property type="molecule type" value="Genomic_DNA"/>
</dbReference>
<evidence type="ECO:0000256" key="1">
    <source>
        <dbReference type="SAM" id="MobiDB-lite"/>
    </source>
</evidence>
<evidence type="ECO:0000313" key="3">
    <source>
        <dbReference type="Proteomes" id="UP000185003"/>
    </source>
</evidence>
<feature type="region of interest" description="Disordered" evidence="1">
    <location>
        <begin position="1"/>
        <end position="24"/>
    </location>
</feature>
<gene>
    <name evidence="2" type="ORF">SAMN04488055_4561</name>
</gene>
<organism evidence="2 3">
    <name type="scientific">Chitinophaga niabensis</name>
    <dbReference type="NCBI Taxonomy" id="536979"/>
    <lineage>
        <taxon>Bacteria</taxon>
        <taxon>Pseudomonadati</taxon>
        <taxon>Bacteroidota</taxon>
        <taxon>Chitinophagia</taxon>
        <taxon>Chitinophagales</taxon>
        <taxon>Chitinophagaceae</taxon>
        <taxon>Chitinophaga</taxon>
    </lineage>
</organism>
<sequence>MREERRKSWDKKKSQPEKNQEPAFHPLFVNPKKVEFENVFFATA</sequence>
<dbReference type="AlphaFoldDB" id="A0A1N6JWJ0"/>
<feature type="compositionally biased region" description="Basic and acidic residues" evidence="1">
    <location>
        <begin position="1"/>
        <end position="20"/>
    </location>
</feature>
<dbReference type="STRING" id="536979.SAMN04488055_4561"/>
<protein>
    <submittedName>
        <fullName evidence="2">Uncharacterized protein</fullName>
    </submittedName>
</protein>
<dbReference type="Proteomes" id="UP000185003">
    <property type="component" value="Unassembled WGS sequence"/>
</dbReference>
<name>A0A1N6JWJ0_9BACT</name>